<comment type="caution">
    <text evidence="1">The sequence shown here is derived from an EMBL/GenBank/DDBJ whole genome shotgun (WGS) entry which is preliminary data.</text>
</comment>
<dbReference type="SUPFAM" id="SSF52151">
    <property type="entry name" value="FabD/lysophospholipase-like"/>
    <property type="match status" value="1"/>
</dbReference>
<organism evidence="1 2">
    <name type="scientific">Kistimonas scapharcae</name>
    <dbReference type="NCBI Taxonomy" id="1036133"/>
    <lineage>
        <taxon>Bacteria</taxon>
        <taxon>Pseudomonadati</taxon>
        <taxon>Pseudomonadota</taxon>
        <taxon>Gammaproteobacteria</taxon>
        <taxon>Oceanospirillales</taxon>
        <taxon>Endozoicomonadaceae</taxon>
        <taxon>Kistimonas</taxon>
    </lineage>
</organism>
<proteinExistence type="predicted"/>
<protein>
    <recommendedName>
        <fullName evidence="3">Alpha/beta hydrolase</fullName>
    </recommendedName>
</protein>
<dbReference type="Proteomes" id="UP001500604">
    <property type="component" value="Unassembled WGS sequence"/>
</dbReference>
<reference evidence="2" key="1">
    <citation type="journal article" date="2019" name="Int. J. Syst. Evol. Microbiol.">
        <title>The Global Catalogue of Microorganisms (GCM) 10K type strain sequencing project: providing services to taxonomists for standard genome sequencing and annotation.</title>
        <authorList>
            <consortium name="The Broad Institute Genomics Platform"/>
            <consortium name="The Broad Institute Genome Sequencing Center for Infectious Disease"/>
            <person name="Wu L."/>
            <person name="Ma J."/>
        </authorList>
    </citation>
    <scope>NUCLEOTIDE SEQUENCE [LARGE SCALE GENOMIC DNA]</scope>
    <source>
        <strain evidence="2">JCM 17805</strain>
    </source>
</reference>
<dbReference type="RefSeq" id="WP_345198777.1">
    <property type="nucleotide sequence ID" value="NZ_BAABFL010000472.1"/>
</dbReference>
<name>A0ABP8V8P0_9GAMM</name>
<gene>
    <name evidence="1" type="ORF">GCM10023116_45410</name>
</gene>
<accession>A0ABP8V8P0</accession>
<sequence>MAKASSLVIRAGDDALRKIRNDGFSFHDVEVMAGASGGPKWFVLTGLDKAIMTHLLPIREEPLHLLGTSAGCWRFSCLAQADPLSAHERFEQGYLYQRYSKHATAEEITRKCRELVKAMLADNGANEIVANPWVKLNLITTQCHGLAAHEQRHLQAAGLLMGAAGNALSRRHLGRFFTRVLFHHPDTRPPFWALNDLPTRRVPISAENIEDAIVASGSIPLVLSGVRDIHGAGPGVYRDGGVTDYHFDLPFNEGNGLVFYPHFYDRAIPGWFDKSLKWRKPSAHNYRNVVMVAPSPAFVSQLPYGKIPDRKDFVRMDDQQRIQYWQTVIRESQRLGDELLERLEKGDLAQHVQPFA</sequence>
<keyword evidence="2" id="KW-1185">Reference proteome</keyword>
<evidence type="ECO:0000313" key="1">
    <source>
        <dbReference type="EMBL" id="GAA4652257.1"/>
    </source>
</evidence>
<evidence type="ECO:0008006" key="3">
    <source>
        <dbReference type="Google" id="ProtNLM"/>
    </source>
</evidence>
<dbReference type="EMBL" id="BAABFL010000472">
    <property type="protein sequence ID" value="GAA4652257.1"/>
    <property type="molecule type" value="Genomic_DNA"/>
</dbReference>
<evidence type="ECO:0000313" key="2">
    <source>
        <dbReference type="Proteomes" id="UP001500604"/>
    </source>
</evidence>
<dbReference type="InterPro" id="IPR016035">
    <property type="entry name" value="Acyl_Trfase/lysoPLipase"/>
</dbReference>